<comment type="pathway">
    <text evidence="3">Carbohydrate biosynthesis; gluconeogenesis.</text>
</comment>
<dbReference type="PANTHER" id="PTHR43030">
    <property type="entry name" value="PHOSPHOENOLPYRUVATE SYNTHASE"/>
    <property type="match status" value="1"/>
</dbReference>
<dbReference type="Pfam" id="PF00391">
    <property type="entry name" value="PEP-utilizers"/>
    <property type="match status" value="1"/>
</dbReference>
<dbReference type="InterPro" id="IPR013815">
    <property type="entry name" value="ATP_grasp_subdomain_1"/>
</dbReference>
<feature type="non-terminal residue" evidence="18">
    <location>
        <position position="601"/>
    </location>
</feature>
<dbReference type="NCBIfam" id="TIGR01418">
    <property type="entry name" value="PEP_synth"/>
    <property type="match status" value="1"/>
</dbReference>
<evidence type="ECO:0000256" key="12">
    <source>
        <dbReference type="ARBA" id="ARBA00022842"/>
    </source>
</evidence>
<dbReference type="Gene3D" id="3.20.20.60">
    <property type="entry name" value="Phosphoenolpyruvate-binding domains"/>
    <property type="match status" value="1"/>
</dbReference>
<dbReference type="InterPro" id="IPR023151">
    <property type="entry name" value="PEP_util_CS"/>
</dbReference>
<dbReference type="InterPro" id="IPR002192">
    <property type="entry name" value="PPDK_AMP/ATP-bd"/>
</dbReference>
<dbReference type="SUPFAM" id="SSF52009">
    <property type="entry name" value="Phosphohistidine domain"/>
    <property type="match status" value="1"/>
</dbReference>
<evidence type="ECO:0000256" key="5">
    <source>
        <dbReference type="ARBA" id="ARBA00011996"/>
    </source>
</evidence>
<dbReference type="Gene3D" id="3.50.30.10">
    <property type="entry name" value="Phosphohistidine domain"/>
    <property type="match status" value="1"/>
</dbReference>
<comment type="function">
    <text evidence="2">Catalyzes the phosphorylation of pyruvate to phosphoenolpyruvate.</text>
</comment>
<dbReference type="Pfam" id="PF01326">
    <property type="entry name" value="PPDK_N"/>
    <property type="match status" value="1"/>
</dbReference>
<comment type="catalytic activity">
    <reaction evidence="14">
        <text>pyruvate + ATP + H2O = phosphoenolpyruvate + AMP + phosphate + 2 H(+)</text>
        <dbReference type="Rhea" id="RHEA:11364"/>
        <dbReference type="ChEBI" id="CHEBI:15361"/>
        <dbReference type="ChEBI" id="CHEBI:15377"/>
        <dbReference type="ChEBI" id="CHEBI:15378"/>
        <dbReference type="ChEBI" id="CHEBI:30616"/>
        <dbReference type="ChEBI" id="CHEBI:43474"/>
        <dbReference type="ChEBI" id="CHEBI:58702"/>
        <dbReference type="ChEBI" id="CHEBI:456215"/>
        <dbReference type="EC" id="2.7.9.2"/>
    </reaction>
</comment>
<evidence type="ECO:0000256" key="1">
    <source>
        <dbReference type="ARBA" id="ARBA00001946"/>
    </source>
</evidence>
<feature type="domain" description="Pyruvate phosphate dikinase AMP/ATP-binding" evidence="16">
    <location>
        <begin position="1"/>
        <end position="219"/>
    </location>
</feature>
<dbReference type="InterPro" id="IPR018274">
    <property type="entry name" value="PEP_util_AS"/>
</dbReference>
<evidence type="ECO:0000256" key="9">
    <source>
        <dbReference type="ARBA" id="ARBA00022741"/>
    </source>
</evidence>
<dbReference type="UniPathway" id="UPA00138"/>
<dbReference type="Gene3D" id="3.30.470.20">
    <property type="entry name" value="ATP-grasp fold, B domain"/>
    <property type="match status" value="1"/>
</dbReference>
<dbReference type="PROSITE" id="PS00370">
    <property type="entry name" value="PEP_ENZYMES_PHOS_SITE"/>
    <property type="match status" value="1"/>
</dbReference>
<dbReference type="GO" id="GO:0008986">
    <property type="term" value="F:pyruvate, water dikinase activity"/>
    <property type="evidence" value="ECO:0007669"/>
    <property type="project" value="UniProtKB-EC"/>
</dbReference>
<comment type="similarity">
    <text evidence="4">Belongs to the PEP-utilizing enzyme family.</text>
</comment>
<reference evidence="19" key="1">
    <citation type="submission" date="2017-09" db="EMBL/GenBank/DDBJ databases">
        <title>Depth-based differentiation of microbial function through sediment-hosted aquifers and enrichment of novel symbionts in the deep terrestrial subsurface.</title>
        <authorList>
            <person name="Probst A.J."/>
            <person name="Ladd B."/>
            <person name="Jarett J.K."/>
            <person name="Geller-Mcgrath D.E."/>
            <person name="Sieber C.M.K."/>
            <person name="Emerson J.B."/>
            <person name="Anantharaman K."/>
            <person name="Thomas B.C."/>
            <person name="Malmstrom R."/>
            <person name="Stieglmeier M."/>
            <person name="Klingl A."/>
            <person name="Woyke T."/>
            <person name="Ryan C.M."/>
            <person name="Banfield J.F."/>
        </authorList>
    </citation>
    <scope>NUCLEOTIDE SEQUENCE [LARGE SCALE GENOMIC DNA]</scope>
</reference>
<keyword evidence="12" id="KW-0460">Magnesium</keyword>
<organism evidence="18 19">
    <name type="scientific">Candidatus Komeilibacteria bacterium CG10_big_fil_rev_8_21_14_0_10_41_13</name>
    <dbReference type="NCBI Taxonomy" id="1974476"/>
    <lineage>
        <taxon>Bacteria</taxon>
        <taxon>Candidatus Komeiliibacteriota</taxon>
    </lineage>
</organism>
<comment type="cofactor">
    <cofactor evidence="1">
        <name>Mg(2+)</name>
        <dbReference type="ChEBI" id="CHEBI:18420"/>
    </cofactor>
</comment>
<keyword evidence="18" id="KW-0670">Pyruvate</keyword>
<dbReference type="Proteomes" id="UP000230543">
    <property type="component" value="Unassembled WGS sequence"/>
</dbReference>
<evidence type="ECO:0000256" key="3">
    <source>
        <dbReference type="ARBA" id="ARBA00004742"/>
    </source>
</evidence>
<feature type="domain" description="PEP-utilising enzyme mobile" evidence="15">
    <location>
        <begin position="257"/>
        <end position="324"/>
    </location>
</feature>
<evidence type="ECO:0000313" key="18">
    <source>
        <dbReference type="EMBL" id="PIT90472.1"/>
    </source>
</evidence>
<sequence>ATAEDLPDASFAGQQESYLNITGEYMLLETVKKCMASLFTDRAISYRVDKHFNHFKIGLSVTVQKMVRSDLASSGVMFSIHTETGFKNSVIINASYGLGEYIVKGIVTPDEYLVFKPGLKKGLNSIIGKEVGGKKRKLIYSTGGNKATQEVEVPENDQKQYVLTDQEIISLAKWAVMIEEHYKKPMDMEWAKDGKDGQLYIVQARPETVESRLNPNIIEEYILEKKSQVLLEGAAVGKKIGQGKVNIIENVSKLDKFKKGEVLVTEMTDPDWEPIMKKAAAIITDAGGRTCHAAIVSRELGIPCIVGTGRATEVLKKNQAVTLSNVEGEVGLVYNGLLPFRVKKTNLKTLKKPKRTKVMMNVGNPEAAFAESFIPNDGVGLAREEFIISNFIKIHPLALINYDKIKDQEVKAKIDDLTSAYKDKVQFYVDQLAYGIGRIAGAFFPKDVIVRLSDFKSNEYANLIGGRQYEPEEDNPMIGWRGASRYYDPKYLEGFKLECQALKKAREEMSLNNIKIMVPFCRTVDEGKKVLKIMADHGLKRGVKGLEVYVMCEIPSNVILAKEFSQIFDGFSIGSNDLTQLALGVDRDSELVSHVYDERNE</sequence>
<dbReference type="EC" id="2.7.9.2" evidence="5"/>
<evidence type="ECO:0000259" key="16">
    <source>
        <dbReference type="Pfam" id="PF01326"/>
    </source>
</evidence>
<keyword evidence="9" id="KW-0547">Nucleotide-binding</keyword>
<keyword evidence="7 18" id="KW-0808">Transferase</keyword>
<evidence type="ECO:0000256" key="11">
    <source>
        <dbReference type="ARBA" id="ARBA00022840"/>
    </source>
</evidence>
<dbReference type="GO" id="GO:0006094">
    <property type="term" value="P:gluconeogenesis"/>
    <property type="evidence" value="ECO:0007669"/>
    <property type="project" value="UniProtKB-UniPathway"/>
</dbReference>
<evidence type="ECO:0000256" key="8">
    <source>
        <dbReference type="ARBA" id="ARBA00022723"/>
    </source>
</evidence>
<dbReference type="SUPFAM" id="SSF51621">
    <property type="entry name" value="Phosphoenolpyruvate/pyruvate domain"/>
    <property type="match status" value="1"/>
</dbReference>
<evidence type="ECO:0000259" key="15">
    <source>
        <dbReference type="Pfam" id="PF00391"/>
    </source>
</evidence>
<evidence type="ECO:0000256" key="10">
    <source>
        <dbReference type="ARBA" id="ARBA00022777"/>
    </source>
</evidence>
<feature type="domain" description="PEP-utilising enzyme C-terminal" evidence="17">
    <location>
        <begin position="344"/>
        <end position="600"/>
    </location>
</feature>
<dbReference type="FunFam" id="3.30.470.20:FF:000017">
    <property type="entry name" value="Phosphoenolpyruvate synthase"/>
    <property type="match status" value="1"/>
</dbReference>
<dbReference type="InterPro" id="IPR015813">
    <property type="entry name" value="Pyrv/PenolPyrv_kinase-like_dom"/>
</dbReference>
<keyword evidence="8" id="KW-0479">Metal-binding</keyword>
<dbReference type="InterPro" id="IPR036637">
    <property type="entry name" value="Phosphohistidine_dom_sf"/>
</dbReference>
<dbReference type="PROSITE" id="PS00742">
    <property type="entry name" value="PEP_ENZYMES_2"/>
    <property type="match status" value="1"/>
</dbReference>
<dbReference type="EMBL" id="PFBO01000063">
    <property type="protein sequence ID" value="PIT90472.1"/>
    <property type="molecule type" value="Genomic_DNA"/>
</dbReference>
<keyword evidence="11" id="KW-0067">ATP-binding</keyword>
<dbReference type="InterPro" id="IPR006319">
    <property type="entry name" value="PEP_synth"/>
</dbReference>
<name>A0A2M6WCD5_9BACT</name>
<keyword evidence="10" id="KW-0418">Kinase</keyword>
<evidence type="ECO:0000256" key="13">
    <source>
        <dbReference type="ARBA" id="ARBA00033470"/>
    </source>
</evidence>
<gene>
    <name evidence="18" type="ORF">COU22_01980</name>
</gene>
<dbReference type="InterPro" id="IPR040442">
    <property type="entry name" value="Pyrv_kinase-like_dom_sf"/>
</dbReference>
<evidence type="ECO:0000259" key="17">
    <source>
        <dbReference type="Pfam" id="PF02896"/>
    </source>
</evidence>
<dbReference type="AlphaFoldDB" id="A0A2M6WCD5"/>
<dbReference type="PANTHER" id="PTHR43030:SF1">
    <property type="entry name" value="PHOSPHOENOLPYRUVATE SYNTHASE"/>
    <property type="match status" value="1"/>
</dbReference>
<evidence type="ECO:0000256" key="14">
    <source>
        <dbReference type="ARBA" id="ARBA00047700"/>
    </source>
</evidence>
<comment type="caution">
    <text evidence="18">The sequence shown here is derived from an EMBL/GenBank/DDBJ whole genome shotgun (WGS) entry which is preliminary data.</text>
</comment>
<dbReference type="Gene3D" id="3.30.1490.20">
    <property type="entry name" value="ATP-grasp fold, A domain"/>
    <property type="match status" value="1"/>
</dbReference>
<dbReference type="InterPro" id="IPR000121">
    <property type="entry name" value="PEP_util_C"/>
</dbReference>
<evidence type="ECO:0000256" key="6">
    <source>
        <dbReference type="ARBA" id="ARBA00021623"/>
    </source>
</evidence>
<proteinExistence type="inferred from homology"/>
<dbReference type="FunFam" id="3.50.30.10:FF:000002">
    <property type="entry name" value="Phosphoenolpyruvate synthase"/>
    <property type="match status" value="1"/>
</dbReference>
<dbReference type="GO" id="GO:0005524">
    <property type="term" value="F:ATP binding"/>
    <property type="evidence" value="ECO:0007669"/>
    <property type="project" value="UniProtKB-KW"/>
</dbReference>
<dbReference type="GO" id="GO:0046872">
    <property type="term" value="F:metal ion binding"/>
    <property type="evidence" value="ECO:0007669"/>
    <property type="project" value="UniProtKB-KW"/>
</dbReference>
<evidence type="ECO:0000256" key="4">
    <source>
        <dbReference type="ARBA" id="ARBA00007837"/>
    </source>
</evidence>
<evidence type="ECO:0000256" key="7">
    <source>
        <dbReference type="ARBA" id="ARBA00022679"/>
    </source>
</evidence>
<dbReference type="SUPFAM" id="SSF56059">
    <property type="entry name" value="Glutathione synthetase ATP-binding domain-like"/>
    <property type="match status" value="1"/>
</dbReference>
<protein>
    <recommendedName>
        <fullName evidence="6">Phosphoenolpyruvate synthase</fullName>
        <ecNumber evidence="5">2.7.9.2</ecNumber>
    </recommendedName>
    <alternativeName>
        <fullName evidence="13">Pyruvate, water dikinase</fullName>
    </alternativeName>
</protein>
<dbReference type="NCBIfam" id="NF005057">
    <property type="entry name" value="PRK06464.1"/>
    <property type="match status" value="1"/>
</dbReference>
<feature type="non-terminal residue" evidence="18">
    <location>
        <position position="1"/>
    </location>
</feature>
<dbReference type="InterPro" id="IPR008279">
    <property type="entry name" value="PEP-util_enz_mobile_dom"/>
</dbReference>
<dbReference type="Pfam" id="PF02896">
    <property type="entry name" value="PEP-utilizers_C"/>
    <property type="match status" value="1"/>
</dbReference>
<evidence type="ECO:0000256" key="2">
    <source>
        <dbReference type="ARBA" id="ARBA00002988"/>
    </source>
</evidence>
<accession>A0A2M6WCD5</accession>
<evidence type="ECO:0000313" key="19">
    <source>
        <dbReference type="Proteomes" id="UP000230543"/>
    </source>
</evidence>